<dbReference type="KEGG" id="scac:106093344"/>
<reference evidence="9" key="1">
    <citation type="submission" date="2020-05" db="UniProtKB">
        <authorList>
            <consortium name="EnsemblMetazoa"/>
        </authorList>
    </citation>
    <scope>IDENTIFICATION</scope>
    <source>
        <strain evidence="9">USDA</strain>
    </source>
</reference>
<feature type="domain" description="RPAP1/MINIYO-like TPR repeats" evidence="8">
    <location>
        <begin position="1012"/>
        <end position="1227"/>
    </location>
</feature>
<sequence length="1231" mass="142219">MIKRPKPGETEEDILRMQQEFLSQKAKNPKLQPAATMVKINRPPKQSLFAKSRQQNQATVQPPQDARSNDNSKRIYQEIHEKIVGDGADDSSSKTLTDIVMGDIVEKTVERPKVQSNVGQVENAAFPKIQKISLKSSSLNSERKGKSIFAQAICGNRKGQEQVPMEIEENTTDDRINNLNDFYAHGSVVVEDTNAASEIHKENINMLCKMKEEEILAERKKLMESIDPAIVALLAKKRQEKAKQLQTNAPIKASQPLTKPAANSPSSPPLASTESTLETLPSSNPAVEILQRSAAEQWIHFDVVEKDKLEWMRDIPLQASKLIPGEKFEARFDWKGVLLPYSMNDIASNNSEDNDDRELYLHGDEPHRPGYTLQELFRLARSNVMQQRVTAFSALAGMLSIYQQGFYDQVLELPISKIFFLLRFGFDDNTPAMLEIVGKALAYLFYNETDETLLDFVYENPGCQWQPCLQVLNTDSGGDEEMSSIEHLQKQMEQLQMSFKGRAATVKANVEENEEESKTSMSDFQLAETDLIDCLLRTNILQRIYFILNTVRPDNSTVSSCLKLLIRLARSGKEVAMQIVNNDELMKCLFENFLPGLEKIDTSLRTPPFYNYPQYLCLKLMRSLISCNLSIATKLMNMKLIDILENYLFNREDIKTNLIKVQIESLRCLRCLLLLRMENNTLHKKFLHAFRYMLDWHINHVIYEEGGPFLIRQHAAAVLATIASISSPVGSEVTTLLGDILHDCSCNWFHKATRFGVKEFSQATLLSSCLNAVTWYIRHTDTARYQNFIQKYLSEFIQSENFVKFLNTISSSSLVLRRSVDRRNVHNPLPNVGAVIMNSYGPQLVITQTYPIYLITTLWRFMELLLERNEKHIFDALLSPKTLDPMVDYLRNLSTKCNRYLATNFFAKMEIKLLFKLLCFEGFSEYFKPSEMLQIVYNFLCCLTAEHIPEVEELFERVIFNRRYINIDEDTLNKWRKICLELVYSHYIVVPPTELTLFLPFSQVPILPPDWPYFQLKIILQNYVENVQQKKSAADFSEREILQMTLNFVTQLEDCNEQLEIVSPTEKLMYLMIAFMGPESQFLDREMNQLLRQHLKKFYQQCENVEFLFDKEYQGKCKFENLYVLFVDHFQAASYGDELFSSLLMIPLAQKYDNKWRRRVWSDCASALRFLDCSEELLIGGLNAYLYPCEEEASLVKLYNEALNMNLVRPNSVPYKIARHHVDKFKERFTK</sequence>
<evidence type="ECO:0000313" key="10">
    <source>
        <dbReference type="Proteomes" id="UP000095300"/>
    </source>
</evidence>
<evidence type="ECO:0000256" key="4">
    <source>
        <dbReference type="ARBA" id="ARBA00023242"/>
    </source>
</evidence>
<feature type="compositionally biased region" description="Polar residues" evidence="5">
    <location>
        <begin position="52"/>
        <end position="62"/>
    </location>
</feature>
<dbReference type="Proteomes" id="UP000095300">
    <property type="component" value="Unassembled WGS sequence"/>
</dbReference>
<dbReference type="OrthoDB" id="348201at2759"/>
<feature type="domain" description="RPAP1 N-terminal" evidence="7">
    <location>
        <begin position="198"/>
        <end position="241"/>
    </location>
</feature>
<evidence type="ECO:0000259" key="6">
    <source>
        <dbReference type="Pfam" id="PF08620"/>
    </source>
</evidence>
<dbReference type="AlphaFoldDB" id="A0A1I8Q6B7"/>
<dbReference type="EnsemblMetazoa" id="SCAU014290-RA">
    <property type="protein sequence ID" value="SCAU014290-PA"/>
    <property type="gene ID" value="SCAU014290"/>
</dbReference>
<protein>
    <recommendedName>
        <fullName evidence="11">RNA polymerase II-associated protein 1</fullName>
    </recommendedName>
</protein>
<dbReference type="Pfam" id="PF25766">
    <property type="entry name" value="TPR_RPAP1"/>
    <property type="match status" value="1"/>
</dbReference>
<name>A0A1I8Q6B7_STOCA</name>
<dbReference type="VEuPathDB" id="VectorBase:SCAU014290"/>
<dbReference type="InterPro" id="IPR057989">
    <property type="entry name" value="TPR_RPAP1/MINIYO-like"/>
</dbReference>
<dbReference type="GO" id="GO:0006366">
    <property type="term" value="P:transcription by RNA polymerase II"/>
    <property type="evidence" value="ECO:0007669"/>
    <property type="project" value="InterPro"/>
</dbReference>
<evidence type="ECO:0000256" key="2">
    <source>
        <dbReference type="ARBA" id="ARBA00009953"/>
    </source>
</evidence>
<comment type="similarity">
    <text evidence="2">Belongs to the RPAP1 family.</text>
</comment>
<dbReference type="Pfam" id="PF08621">
    <property type="entry name" value="RPAP1_N"/>
    <property type="match status" value="1"/>
</dbReference>
<feature type="compositionally biased region" description="Low complexity" evidence="5">
    <location>
        <begin position="260"/>
        <end position="279"/>
    </location>
</feature>
<evidence type="ECO:0000313" key="9">
    <source>
        <dbReference type="EnsemblMetazoa" id="SCAU014290-PA"/>
    </source>
</evidence>
<keyword evidence="4" id="KW-0539">Nucleus</keyword>
<gene>
    <name evidence="9" type="primary">106093344</name>
</gene>
<keyword evidence="3" id="KW-0804">Transcription</keyword>
<feature type="domain" description="RPAP1 C-terminal" evidence="6">
    <location>
        <begin position="329"/>
        <end position="401"/>
    </location>
</feature>
<proteinExistence type="inferred from homology"/>
<evidence type="ECO:0000256" key="3">
    <source>
        <dbReference type="ARBA" id="ARBA00023163"/>
    </source>
</evidence>
<feature type="region of interest" description="Disordered" evidence="5">
    <location>
        <begin position="24"/>
        <end position="71"/>
    </location>
</feature>
<feature type="region of interest" description="Disordered" evidence="5">
    <location>
        <begin position="243"/>
        <end position="279"/>
    </location>
</feature>
<dbReference type="PANTHER" id="PTHR21483">
    <property type="entry name" value="RNA POLYMERASE II-ASSOCIATED PROTEIN 1"/>
    <property type="match status" value="1"/>
</dbReference>
<dbReference type="PANTHER" id="PTHR21483:SF18">
    <property type="entry name" value="RNA POLYMERASE II-ASSOCIATED PROTEIN 1"/>
    <property type="match status" value="1"/>
</dbReference>
<evidence type="ECO:0000259" key="8">
    <source>
        <dbReference type="Pfam" id="PF25766"/>
    </source>
</evidence>
<comment type="subcellular location">
    <subcellularLocation>
        <location evidence="1">Nucleus</location>
    </subcellularLocation>
</comment>
<accession>A0A1I8Q6B7</accession>
<dbReference type="STRING" id="35570.A0A1I8Q6B7"/>
<dbReference type="InterPro" id="IPR013930">
    <property type="entry name" value="RPAP1_N"/>
</dbReference>
<keyword evidence="10" id="KW-1185">Reference proteome</keyword>
<evidence type="ECO:0000256" key="1">
    <source>
        <dbReference type="ARBA" id="ARBA00004123"/>
    </source>
</evidence>
<organism evidence="9 10">
    <name type="scientific">Stomoxys calcitrans</name>
    <name type="common">Stable fly</name>
    <name type="synonym">Conops calcitrans</name>
    <dbReference type="NCBI Taxonomy" id="35570"/>
    <lineage>
        <taxon>Eukaryota</taxon>
        <taxon>Metazoa</taxon>
        <taxon>Ecdysozoa</taxon>
        <taxon>Arthropoda</taxon>
        <taxon>Hexapoda</taxon>
        <taxon>Insecta</taxon>
        <taxon>Pterygota</taxon>
        <taxon>Neoptera</taxon>
        <taxon>Endopterygota</taxon>
        <taxon>Diptera</taxon>
        <taxon>Brachycera</taxon>
        <taxon>Muscomorpha</taxon>
        <taxon>Muscoidea</taxon>
        <taxon>Muscidae</taxon>
        <taxon>Stomoxys</taxon>
    </lineage>
</organism>
<dbReference type="Pfam" id="PF08620">
    <property type="entry name" value="RPAP1_C"/>
    <property type="match status" value="1"/>
</dbReference>
<dbReference type="InterPro" id="IPR013929">
    <property type="entry name" value="RPAP1_C"/>
</dbReference>
<evidence type="ECO:0000256" key="5">
    <source>
        <dbReference type="SAM" id="MobiDB-lite"/>
    </source>
</evidence>
<evidence type="ECO:0008006" key="11">
    <source>
        <dbReference type="Google" id="ProtNLM"/>
    </source>
</evidence>
<dbReference type="SUPFAM" id="SSF48371">
    <property type="entry name" value="ARM repeat"/>
    <property type="match status" value="1"/>
</dbReference>
<dbReference type="InterPro" id="IPR039913">
    <property type="entry name" value="RPAP1/Rba50"/>
</dbReference>
<dbReference type="InterPro" id="IPR016024">
    <property type="entry name" value="ARM-type_fold"/>
</dbReference>
<evidence type="ECO:0000259" key="7">
    <source>
        <dbReference type="Pfam" id="PF08621"/>
    </source>
</evidence>